<dbReference type="InterPro" id="IPR007110">
    <property type="entry name" value="Ig-like_dom"/>
</dbReference>
<dbReference type="Ensembl" id="ENSTRUT00000062452.1">
    <property type="protein sequence ID" value="ENSTRUP00000085513.1"/>
    <property type="gene ID" value="ENSTRUG00000033285.1"/>
</dbReference>
<dbReference type="PANTHER" id="PTHR19433">
    <property type="entry name" value="T-CELL RECEPTOR ALPHA CHAIN V REGION-RELATED"/>
    <property type="match status" value="1"/>
</dbReference>
<organism evidence="11 12">
    <name type="scientific">Takifugu rubripes</name>
    <name type="common">Japanese pufferfish</name>
    <name type="synonym">Fugu rubripes</name>
    <dbReference type="NCBI Taxonomy" id="31033"/>
    <lineage>
        <taxon>Eukaryota</taxon>
        <taxon>Metazoa</taxon>
        <taxon>Chordata</taxon>
        <taxon>Craniata</taxon>
        <taxon>Vertebrata</taxon>
        <taxon>Euteleostomi</taxon>
        <taxon>Actinopterygii</taxon>
        <taxon>Neopterygii</taxon>
        <taxon>Teleostei</taxon>
        <taxon>Neoteleostei</taxon>
        <taxon>Acanthomorphata</taxon>
        <taxon>Eupercaria</taxon>
        <taxon>Tetraodontiformes</taxon>
        <taxon>Tetradontoidea</taxon>
        <taxon>Tetraodontidae</taxon>
        <taxon>Takifugu</taxon>
    </lineage>
</organism>
<dbReference type="PROSITE" id="PS50835">
    <property type="entry name" value="IG_LIKE"/>
    <property type="match status" value="1"/>
</dbReference>
<keyword evidence="6" id="KW-1015">Disulfide bond</keyword>
<feature type="transmembrane region" description="Helical" evidence="9">
    <location>
        <begin position="280"/>
        <end position="303"/>
    </location>
</feature>
<evidence type="ECO:0000313" key="11">
    <source>
        <dbReference type="Ensembl" id="ENSTRUP00000068221.1"/>
    </source>
</evidence>
<dbReference type="GO" id="GO:0005886">
    <property type="term" value="C:plasma membrane"/>
    <property type="evidence" value="ECO:0007669"/>
    <property type="project" value="UniProtKB-SubCell"/>
</dbReference>
<dbReference type="Ensembl" id="ENSTRUT00000078179.1">
    <property type="protein sequence ID" value="ENSTRUP00000060030.1"/>
    <property type="gene ID" value="ENSTRUG00000033285.1"/>
</dbReference>
<evidence type="ECO:0000256" key="6">
    <source>
        <dbReference type="ARBA" id="ARBA00023157"/>
    </source>
</evidence>
<dbReference type="GO" id="GO:0009617">
    <property type="term" value="P:response to bacterium"/>
    <property type="evidence" value="ECO:0007669"/>
    <property type="project" value="TreeGrafter"/>
</dbReference>
<accession>A0A674N3Q9</accession>
<dbReference type="Ensembl" id="ENSTRUT00000062706.1">
    <property type="protein sequence ID" value="ENSTRUP00000072172.1"/>
    <property type="gene ID" value="ENSTRUG00000033285.1"/>
</dbReference>
<feature type="compositionally biased region" description="Polar residues" evidence="8">
    <location>
        <begin position="311"/>
        <end position="320"/>
    </location>
</feature>
<sequence length="371" mass="41884">MRSQRSSYSCFLNKAYKDTRSANHSHSVNLGLSGGKDKISFIQHSNTMVFTFFFYLVFVIAGKMGERTVLMVDKDKNFTAAIGDSVTLECFIRSDFVAKYYWYKEIMGDFPRLVSSFYTFKESAKFYDEFVNNSRFALDVKKNQNHLMIANLQHSDTGTYYCASSFSEKLEFKDGITIIIKGSGLNIPVFIQRPEYHLNQSEGAVRFNCTAHGRAIDQEHGAYQLRTSEKSDPGALYTWKNNTCFYSLPANNLAVDCAVVTCGHFLKLPQKPPGAEDGYLNLYILSGALAFTTILASFMAVLLCNIYKSQSGRSGGSTLRYSDDPTTNEEGHTNEDVLHYAALRTSMTDRPKRQMGAINEECVYGRVKHHR</sequence>
<dbReference type="PANTHER" id="PTHR19433:SF133">
    <property type="entry name" value="IMMUNE-TYPE RECEPTOR 5 PRECURSOR-RELATED"/>
    <property type="match status" value="1"/>
</dbReference>
<evidence type="ECO:0000256" key="8">
    <source>
        <dbReference type="SAM" id="MobiDB-lite"/>
    </source>
</evidence>
<evidence type="ECO:0000256" key="2">
    <source>
        <dbReference type="ARBA" id="ARBA00022475"/>
    </source>
</evidence>
<name>A0A674N3Q9_TAKRU</name>
<dbReference type="Proteomes" id="UP000005226">
    <property type="component" value="Chromosome 8"/>
</dbReference>
<dbReference type="InterPro" id="IPR013106">
    <property type="entry name" value="Ig_V-set"/>
</dbReference>
<evidence type="ECO:0000256" key="3">
    <source>
        <dbReference type="ARBA" id="ARBA00022729"/>
    </source>
</evidence>
<dbReference type="Ensembl" id="ENSTRUT00000070944.1">
    <property type="protein sequence ID" value="ENSTRUP00000068221.1"/>
    <property type="gene ID" value="ENSTRUG00000033285.1"/>
</dbReference>
<dbReference type="Ensembl" id="ENSTRUT00000079337.1">
    <property type="protein sequence ID" value="ENSTRUP00000060778.1"/>
    <property type="gene ID" value="ENSTRUG00000033285.1"/>
</dbReference>
<reference evidence="11" key="2">
    <citation type="submission" date="2025-05" db="UniProtKB">
        <authorList>
            <consortium name="Ensembl"/>
        </authorList>
    </citation>
    <scope>IDENTIFICATION</scope>
</reference>
<protein>
    <recommendedName>
        <fullName evidence="10">Ig-like domain-containing protein</fullName>
    </recommendedName>
</protein>
<feature type="region of interest" description="Disordered" evidence="8">
    <location>
        <begin position="311"/>
        <end position="333"/>
    </location>
</feature>
<dbReference type="Ensembl" id="ENSTRUT00000090736.1">
    <property type="protein sequence ID" value="ENSTRUP00000074799.1"/>
    <property type="gene ID" value="ENSTRUG00000033285.1"/>
</dbReference>
<dbReference type="InterPro" id="IPR052051">
    <property type="entry name" value="TCR_complex_component"/>
</dbReference>
<proteinExistence type="predicted"/>
<dbReference type="GeneTree" id="ENSGT00950000182968"/>
<dbReference type="SMART" id="SM00409">
    <property type="entry name" value="IG"/>
    <property type="match status" value="1"/>
</dbReference>
<keyword evidence="2" id="KW-1003">Cell membrane</keyword>
<keyword evidence="4" id="KW-0391">Immunity</keyword>
<evidence type="ECO:0000313" key="12">
    <source>
        <dbReference type="Proteomes" id="UP000005226"/>
    </source>
</evidence>
<keyword evidence="12" id="KW-1185">Reference proteome</keyword>
<keyword evidence="3" id="KW-0732">Signal</keyword>
<evidence type="ECO:0000259" key="10">
    <source>
        <dbReference type="PROSITE" id="PS50835"/>
    </source>
</evidence>
<evidence type="ECO:0000256" key="4">
    <source>
        <dbReference type="ARBA" id="ARBA00022859"/>
    </source>
</evidence>
<evidence type="ECO:0000256" key="9">
    <source>
        <dbReference type="SAM" id="Phobius"/>
    </source>
</evidence>
<dbReference type="InterPro" id="IPR013783">
    <property type="entry name" value="Ig-like_fold"/>
</dbReference>
<evidence type="ECO:0000256" key="7">
    <source>
        <dbReference type="ARBA" id="ARBA00023180"/>
    </source>
</evidence>
<comment type="subcellular location">
    <subcellularLocation>
        <location evidence="1">Cell membrane</location>
    </subcellularLocation>
</comment>
<evidence type="ECO:0000256" key="5">
    <source>
        <dbReference type="ARBA" id="ARBA00023136"/>
    </source>
</evidence>
<dbReference type="InterPro" id="IPR003599">
    <property type="entry name" value="Ig_sub"/>
</dbReference>
<dbReference type="SUPFAM" id="SSF48726">
    <property type="entry name" value="Immunoglobulin"/>
    <property type="match status" value="1"/>
</dbReference>
<dbReference type="AlphaFoldDB" id="A0A674N3Q9"/>
<dbReference type="Gene3D" id="2.60.40.10">
    <property type="entry name" value="Immunoglobulins"/>
    <property type="match status" value="1"/>
</dbReference>
<keyword evidence="9" id="KW-1133">Transmembrane helix</keyword>
<dbReference type="GO" id="GO:0002376">
    <property type="term" value="P:immune system process"/>
    <property type="evidence" value="ECO:0007669"/>
    <property type="project" value="UniProtKB-KW"/>
</dbReference>
<evidence type="ECO:0000256" key="1">
    <source>
        <dbReference type="ARBA" id="ARBA00004236"/>
    </source>
</evidence>
<keyword evidence="7" id="KW-0325">Glycoprotein</keyword>
<dbReference type="Pfam" id="PF07686">
    <property type="entry name" value="V-set"/>
    <property type="match status" value="1"/>
</dbReference>
<feature type="domain" description="Ig-like" evidence="10">
    <location>
        <begin position="66"/>
        <end position="173"/>
    </location>
</feature>
<keyword evidence="5 9" id="KW-0472">Membrane</keyword>
<dbReference type="InterPro" id="IPR036179">
    <property type="entry name" value="Ig-like_dom_sf"/>
</dbReference>
<gene>
    <name evidence="11" type="primary">LOC105418678</name>
</gene>
<keyword evidence="9" id="KW-0812">Transmembrane</keyword>
<feature type="transmembrane region" description="Helical" evidence="9">
    <location>
        <begin position="41"/>
        <end position="61"/>
    </location>
</feature>
<reference evidence="11 12" key="1">
    <citation type="journal article" date="2011" name="Genome Biol. Evol.">
        <title>Integration of the genetic map and genome assembly of fugu facilitates insights into distinct features of genome evolution in teleosts and mammals.</title>
        <authorList>
            <person name="Kai W."/>
            <person name="Kikuchi K."/>
            <person name="Tohari S."/>
            <person name="Chew A.K."/>
            <person name="Tay A."/>
            <person name="Fujiwara A."/>
            <person name="Hosoya S."/>
            <person name="Suetake H."/>
            <person name="Naruse K."/>
            <person name="Brenner S."/>
            <person name="Suzuki Y."/>
            <person name="Venkatesh B."/>
        </authorList>
    </citation>
    <scope>NUCLEOTIDE SEQUENCE [LARGE SCALE GENOMIC DNA]</scope>
</reference>